<feature type="non-terminal residue" evidence="1">
    <location>
        <position position="1"/>
    </location>
</feature>
<dbReference type="EMBL" id="KI914064">
    <property type="protein sequence ID" value="ETV90214.1"/>
    <property type="molecule type" value="Genomic_DNA"/>
</dbReference>
<accession>A0A024T8C8</accession>
<dbReference type="AlphaFoldDB" id="A0A024T8C8"/>
<gene>
    <name evidence="1" type="ORF">H310_14958</name>
</gene>
<sequence>EDILSCPTEMLANERKSKARFDVGGSIRHASTRSTTHDTELVPAVSHNSELRRRHLIHVTDCDKATKELQYIWHDPPANAPNIDENGDVSWGPVILCAAITWDDFQRWLNRNEGRVRRWVFEPLADGTGKGRVVMYSIPSFVHSKTAGRIATIIRDQVGRAGNDIGLLDTVEMATDPTCRTGQHGQEPEICLFPAGLAVGGAVLAAANNHPYPNVIVEIAYKNESLGRLRAKLERWMDNTSVQVAIGIKINAINADRVAILCQRGQPNQEVPFGHPHLPPLAISFPLALIYTGVAIPPALAALANPHISIDLIALRTFIDGILFDEAAAH</sequence>
<protein>
    <submittedName>
        <fullName evidence="1">Uncharacterized protein</fullName>
    </submittedName>
</protein>
<dbReference type="OrthoDB" id="72436at2759"/>
<dbReference type="VEuPathDB" id="FungiDB:H310_14958"/>
<organism evidence="1">
    <name type="scientific">Aphanomyces invadans</name>
    <dbReference type="NCBI Taxonomy" id="157072"/>
    <lineage>
        <taxon>Eukaryota</taxon>
        <taxon>Sar</taxon>
        <taxon>Stramenopiles</taxon>
        <taxon>Oomycota</taxon>
        <taxon>Saprolegniomycetes</taxon>
        <taxon>Saprolegniales</taxon>
        <taxon>Verrucalvaceae</taxon>
        <taxon>Aphanomyces</taxon>
    </lineage>
</organism>
<dbReference type="eggNOG" id="ENOG502S8SG">
    <property type="taxonomic scope" value="Eukaryota"/>
</dbReference>
<name>A0A024T8C8_9STRA</name>
<reference evidence="1" key="1">
    <citation type="submission" date="2013-12" db="EMBL/GenBank/DDBJ databases">
        <title>The Genome Sequence of Aphanomyces invadans NJM9701.</title>
        <authorList>
            <consortium name="The Broad Institute Genomics Platform"/>
            <person name="Russ C."/>
            <person name="Tyler B."/>
            <person name="van West P."/>
            <person name="Dieguez-Uribeondo J."/>
            <person name="Young S.K."/>
            <person name="Zeng Q."/>
            <person name="Gargeya S."/>
            <person name="Fitzgerald M."/>
            <person name="Abouelleil A."/>
            <person name="Alvarado L."/>
            <person name="Chapman S.B."/>
            <person name="Gainer-Dewar J."/>
            <person name="Goldberg J."/>
            <person name="Griggs A."/>
            <person name="Gujja S."/>
            <person name="Hansen M."/>
            <person name="Howarth C."/>
            <person name="Imamovic A."/>
            <person name="Ireland A."/>
            <person name="Larimer J."/>
            <person name="McCowan C."/>
            <person name="Murphy C."/>
            <person name="Pearson M."/>
            <person name="Poon T.W."/>
            <person name="Priest M."/>
            <person name="Roberts A."/>
            <person name="Saif S."/>
            <person name="Shea T."/>
            <person name="Sykes S."/>
            <person name="Wortman J."/>
            <person name="Nusbaum C."/>
            <person name="Birren B."/>
        </authorList>
    </citation>
    <scope>NUCLEOTIDE SEQUENCE [LARGE SCALE GENOMIC DNA]</scope>
    <source>
        <strain evidence="1">NJM9701</strain>
    </source>
</reference>
<proteinExistence type="predicted"/>
<dbReference type="RefSeq" id="XP_008881160.1">
    <property type="nucleotide sequence ID" value="XM_008882938.1"/>
</dbReference>
<evidence type="ECO:0000313" key="1">
    <source>
        <dbReference type="EMBL" id="ETV90214.1"/>
    </source>
</evidence>
<dbReference type="GeneID" id="20092008"/>